<proteinExistence type="predicted"/>
<accession>A0AAI9BZ33</accession>
<reference evidence="2" key="1">
    <citation type="submission" date="2022-07" db="EMBL/GenBank/DDBJ databases">
        <authorList>
            <consortium name="DAFM: The Division of Animal and Food Microbiology"/>
        </authorList>
    </citation>
    <scope>NUCLEOTIDE SEQUENCE</scope>
    <source>
        <strain evidence="2">19MO01SH01-2</strain>
    </source>
</reference>
<comment type="caution">
    <text evidence="2">The sequence shown here is derived from an EMBL/GenBank/DDBJ whole genome shotgun (WGS) entry which is preliminary data.</text>
</comment>
<organism evidence="2 3">
    <name type="scientific">Stenotrophomonas maltophilia</name>
    <name type="common">Pseudomonas maltophilia</name>
    <name type="synonym">Xanthomonas maltophilia</name>
    <dbReference type="NCBI Taxonomy" id="40324"/>
    <lineage>
        <taxon>Bacteria</taxon>
        <taxon>Pseudomonadati</taxon>
        <taxon>Pseudomonadota</taxon>
        <taxon>Gammaproteobacteria</taxon>
        <taxon>Lysobacterales</taxon>
        <taxon>Lysobacteraceae</taxon>
        <taxon>Stenotrophomonas</taxon>
        <taxon>Stenotrophomonas maltophilia group</taxon>
    </lineage>
</organism>
<gene>
    <name evidence="2" type="ORF">QEG23_000732</name>
</gene>
<evidence type="ECO:0000313" key="2">
    <source>
        <dbReference type="EMBL" id="EKT4091252.1"/>
    </source>
</evidence>
<sequence length="135" mass="13421">MSAATQARNTPRRDAHRVGHPSNPGIALHAGTLIALLATNGNAVPAGTAGSGDAVGVALRSVTGTAAGETVECERGTGFRFDNSAGADAIARADIGATAYIVDDQTVAKTDNSGARKRAGVVLDVDAAGVWIVVG</sequence>
<dbReference type="EMBL" id="ABLOJW010000003">
    <property type="protein sequence ID" value="EKT4091252.1"/>
    <property type="molecule type" value="Genomic_DNA"/>
</dbReference>
<protein>
    <recommendedName>
        <fullName evidence="4">DUF2190 domain-containing protein</fullName>
    </recommendedName>
</protein>
<dbReference type="Proteomes" id="UP001218208">
    <property type="component" value="Unassembled WGS sequence"/>
</dbReference>
<evidence type="ECO:0000313" key="3">
    <source>
        <dbReference type="Proteomes" id="UP001218208"/>
    </source>
</evidence>
<feature type="region of interest" description="Disordered" evidence="1">
    <location>
        <begin position="1"/>
        <end position="24"/>
    </location>
</feature>
<name>A0AAI9BZ33_STEMA</name>
<evidence type="ECO:0000256" key="1">
    <source>
        <dbReference type="SAM" id="MobiDB-lite"/>
    </source>
</evidence>
<dbReference type="AlphaFoldDB" id="A0AAI9BZ33"/>
<evidence type="ECO:0008006" key="4">
    <source>
        <dbReference type="Google" id="ProtNLM"/>
    </source>
</evidence>